<feature type="region of interest" description="Disordered" evidence="20">
    <location>
        <begin position="609"/>
        <end position="630"/>
    </location>
</feature>
<feature type="transmembrane region" description="Helical" evidence="21">
    <location>
        <begin position="278"/>
        <end position="303"/>
    </location>
</feature>
<keyword evidence="5" id="KW-0813">Transport</keyword>
<organism evidence="24 25">
    <name type="scientific">Wickerhamomyces mucosus</name>
    <dbReference type="NCBI Taxonomy" id="1378264"/>
    <lineage>
        <taxon>Eukaryota</taxon>
        <taxon>Fungi</taxon>
        <taxon>Dikarya</taxon>
        <taxon>Ascomycota</taxon>
        <taxon>Saccharomycotina</taxon>
        <taxon>Saccharomycetes</taxon>
        <taxon>Phaffomycetales</taxon>
        <taxon>Wickerhamomycetaceae</taxon>
        <taxon>Wickerhamomyces</taxon>
    </lineage>
</organism>
<dbReference type="PROSITE" id="PS51257">
    <property type="entry name" value="PROKAR_LIPOPROTEIN"/>
    <property type="match status" value="1"/>
</dbReference>
<evidence type="ECO:0000256" key="1">
    <source>
        <dbReference type="ARBA" id="ARBA00001974"/>
    </source>
</evidence>
<keyword evidence="7" id="KW-0479">Metal-binding</keyword>
<evidence type="ECO:0000256" key="15">
    <source>
        <dbReference type="ARBA" id="ARBA00023004"/>
    </source>
</evidence>
<keyword evidence="6" id="KW-1003">Cell membrane</keyword>
<evidence type="ECO:0000256" key="11">
    <source>
        <dbReference type="ARBA" id="ARBA00022857"/>
    </source>
</evidence>
<keyword evidence="22" id="KW-0732">Signal</keyword>
<evidence type="ECO:0000256" key="19">
    <source>
        <dbReference type="ARBA" id="ARBA00048483"/>
    </source>
</evidence>
<keyword evidence="10" id="KW-0274">FAD</keyword>
<keyword evidence="8" id="KW-0285">Flavoprotein</keyword>
<feature type="transmembrane region" description="Helical" evidence="21">
    <location>
        <begin position="168"/>
        <end position="184"/>
    </location>
</feature>
<dbReference type="InterPro" id="IPR051410">
    <property type="entry name" value="Ferric/Cupric_Reductase"/>
</dbReference>
<dbReference type="GO" id="GO:0015677">
    <property type="term" value="P:copper ion import"/>
    <property type="evidence" value="ECO:0007669"/>
    <property type="project" value="TreeGrafter"/>
</dbReference>
<evidence type="ECO:0000313" key="25">
    <source>
        <dbReference type="Proteomes" id="UP000769528"/>
    </source>
</evidence>
<keyword evidence="17 21" id="KW-0472">Membrane</keyword>
<comment type="caution">
    <text evidence="24">The sequence shown here is derived from an EMBL/GenBank/DDBJ whole genome shotgun (WGS) entry which is preliminary data.</text>
</comment>
<evidence type="ECO:0000256" key="16">
    <source>
        <dbReference type="ARBA" id="ARBA00023065"/>
    </source>
</evidence>
<comment type="catalytic activity">
    <reaction evidence="19">
        <text>2 a Fe(II)-siderophore + NADP(+) + H(+) = 2 a Fe(III)-siderophore + NADPH</text>
        <dbReference type="Rhea" id="RHEA:28795"/>
        <dbReference type="Rhea" id="RHEA-COMP:11342"/>
        <dbReference type="Rhea" id="RHEA-COMP:11344"/>
        <dbReference type="ChEBI" id="CHEBI:15378"/>
        <dbReference type="ChEBI" id="CHEBI:29033"/>
        <dbReference type="ChEBI" id="CHEBI:29034"/>
        <dbReference type="ChEBI" id="CHEBI:57783"/>
        <dbReference type="ChEBI" id="CHEBI:58349"/>
        <dbReference type="EC" id="1.16.1.9"/>
    </reaction>
</comment>
<evidence type="ECO:0000256" key="5">
    <source>
        <dbReference type="ARBA" id="ARBA00022448"/>
    </source>
</evidence>
<dbReference type="PANTHER" id="PTHR32361:SF9">
    <property type="entry name" value="FERRIC REDUCTASE TRANSMEMBRANE COMPONENT 3-RELATED"/>
    <property type="match status" value="1"/>
</dbReference>
<feature type="transmembrane region" description="Helical" evidence="21">
    <location>
        <begin position="315"/>
        <end position="336"/>
    </location>
</feature>
<dbReference type="InterPro" id="IPR013130">
    <property type="entry name" value="Fe3_Rdtase_TM_dom"/>
</dbReference>
<feature type="compositionally biased region" description="Polar residues" evidence="20">
    <location>
        <begin position="609"/>
        <end position="622"/>
    </location>
</feature>
<comment type="similarity">
    <text evidence="3">Belongs to the ferric reductase (FRE) family.</text>
</comment>
<dbReference type="PROSITE" id="PS51384">
    <property type="entry name" value="FAD_FR"/>
    <property type="match status" value="1"/>
</dbReference>
<evidence type="ECO:0000256" key="3">
    <source>
        <dbReference type="ARBA" id="ARBA00006278"/>
    </source>
</evidence>
<evidence type="ECO:0000256" key="6">
    <source>
        <dbReference type="ARBA" id="ARBA00022475"/>
    </source>
</evidence>
<dbReference type="Pfam" id="PF01794">
    <property type="entry name" value="Ferric_reduct"/>
    <property type="match status" value="1"/>
</dbReference>
<evidence type="ECO:0000256" key="7">
    <source>
        <dbReference type="ARBA" id="ARBA00022617"/>
    </source>
</evidence>
<evidence type="ECO:0000256" key="13">
    <source>
        <dbReference type="ARBA" id="ARBA00022989"/>
    </source>
</evidence>
<feature type="transmembrane region" description="Helical" evidence="21">
    <location>
        <begin position="348"/>
        <end position="370"/>
    </location>
</feature>
<evidence type="ECO:0000256" key="9">
    <source>
        <dbReference type="ARBA" id="ARBA00022692"/>
    </source>
</evidence>
<feature type="domain" description="FAD-binding FR-type" evidence="23">
    <location>
        <begin position="424"/>
        <end position="530"/>
    </location>
</feature>
<dbReference type="CDD" id="cd06186">
    <property type="entry name" value="NOX_Duox_like_FAD_NADP"/>
    <property type="match status" value="1"/>
</dbReference>
<accession>A0A9P8PK66</accession>
<dbReference type="GO" id="GO:0006826">
    <property type="term" value="P:iron ion transport"/>
    <property type="evidence" value="ECO:0007669"/>
    <property type="project" value="TreeGrafter"/>
</dbReference>
<evidence type="ECO:0000256" key="8">
    <source>
        <dbReference type="ARBA" id="ARBA00022630"/>
    </source>
</evidence>
<evidence type="ECO:0000256" key="14">
    <source>
        <dbReference type="ARBA" id="ARBA00023002"/>
    </source>
</evidence>
<gene>
    <name evidence="24" type="ORF">WICMUC_003632</name>
</gene>
<evidence type="ECO:0000256" key="18">
    <source>
        <dbReference type="ARBA" id="ARBA00023180"/>
    </source>
</evidence>
<reference evidence="24" key="2">
    <citation type="submission" date="2021-01" db="EMBL/GenBank/DDBJ databases">
        <authorList>
            <person name="Schikora-Tamarit M.A."/>
        </authorList>
    </citation>
    <scope>NUCLEOTIDE SEQUENCE</scope>
    <source>
        <strain evidence="24">CBS6341</strain>
    </source>
</reference>
<comment type="cofactor">
    <cofactor evidence="1">
        <name>FAD</name>
        <dbReference type="ChEBI" id="CHEBI:57692"/>
    </cofactor>
</comment>
<dbReference type="SFLD" id="SFLDG01168">
    <property type="entry name" value="Ferric_reductase_subgroup_(FRE"/>
    <property type="match status" value="1"/>
</dbReference>
<dbReference type="EC" id="1.16.1.9" evidence="4"/>
<feature type="signal peptide" evidence="22">
    <location>
        <begin position="1"/>
        <end position="19"/>
    </location>
</feature>
<comment type="subcellular location">
    <subcellularLocation>
        <location evidence="2">Cell membrane</location>
        <topology evidence="2">Multi-pass membrane protein</topology>
    </subcellularLocation>
</comment>
<reference evidence="24" key="1">
    <citation type="journal article" date="2021" name="Open Biol.">
        <title>Shared evolutionary footprints suggest mitochondrial oxidative damage underlies multiple complex I losses in fungi.</title>
        <authorList>
            <person name="Schikora-Tamarit M.A."/>
            <person name="Marcet-Houben M."/>
            <person name="Nosek J."/>
            <person name="Gabaldon T."/>
        </authorList>
    </citation>
    <scope>NUCLEOTIDE SEQUENCE</scope>
    <source>
        <strain evidence="24">CBS6341</strain>
    </source>
</reference>
<keyword evidence="18" id="KW-0325">Glycoprotein</keyword>
<proteinExistence type="inferred from homology"/>
<evidence type="ECO:0000256" key="21">
    <source>
        <dbReference type="SAM" id="Phobius"/>
    </source>
</evidence>
<sequence length="706" mass="81230">MRFWEVLLILYLAVAGSCAPEETERYGYEYKKIVWICYDSVRKMNFGFKNTNFYSKMVDYPPSAGTLLNCIANDIGADSKYFNKSIARIQEYSHLYGHYNYTVDQIYDMYINATDYIIDVDLKKTNLTATKFFSPVNLTQSDIATSYAYYTQFYYNFDQISTLATINYFYFIFVFILFGTSNLIKRLGYQKYFNNRFINWYRSNISIPALFNGKHTEAPSYLKVFSTLVPTRVESIVVFFFICLNALLTAINFDPVADYTSVKITVQIYRNLADRTGLLSFGLIPLLIIFAGRNNILVSITGIPYTSFIFYHKWVARLMWIHALIHSVCWTAYGIYYKYLTTYETEAYWRWGVVATVAGGMIIFQAFHAFRNMAYETFLVLHIVLVIVFVIACWYHCYDLGWLEWIYTSFAVWGFDRLARLYRMFMFGFPKAGVEYVGLDTFKISVKHSKRFSPFPGAFGYVYFITPTQFWQSHPFTIIKSSTSDDETYVFVKAKKGITKSIMKKIEASDGKKIELRICIEGPYGHRAPVEKYDTALLLAGGNGIPGPLSYAVDLASRELRTNQQVKLIWVIRSAEYLTWFNQELIALVNSHVNVDIFITSKDSNTIKPLSEENTADCQSSTEESKADSKSDIISTFDLPPSIQLHYGRPNINELISEEFTTKNNGTIGIVTCGPPAMVDSIRAAVAKNLTKSENRVDLFEELQVW</sequence>
<feature type="transmembrane region" description="Helical" evidence="21">
    <location>
        <begin position="377"/>
        <end position="396"/>
    </location>
</feature>
<dbReference type="Pfam" id="PF08030">
    <property type="entry name" value="NAD_binding_6"/>
    <property type="match status" value="1"/>
</dbReference>
<keyword evidence="11" id="KW-0521">NADP</keyword>
<feature type="chain" id="PRO_5040512277" description="ferric-chelate reductase (NADPH)" evidence="22">
    <location>
        <begin position="20"/>
        <end position="706"/>
    </location>
</feature>
<dbReference type="PANTHER" id="PTHR32361">
    <property type="entry name" value="FERRIC/CUPRIC REDUCTASE TRANSMEMBRANE COMPONENT"/>
    <property type="match status" value="1"/>
</dbReference>
<dbReference type="InterPro" id="IPR017938">
    <property type="entry name" value="Riboflavin_synthase-like_b-brl"/>
</dbReference>
<dbReference type="Pfam" id="PF08022">
    <property type="entry name" value="FAD_binding_8"/>
    <property type="match status" value="1"/>
</dbReference>
<evidence type="ECO:0000256" key="20">
    <source>
        <dbReference type="SAM" id="MobiDB-lite"/>
    </source>
</evidence>
<dbReference type="OrthoDB" id="167398at2759"/>
<dbReference type="Gene3D" id="3.40.50.80">
    <property type="entry name" value="Nucleotide-binding domain of ferredoxin-NADP reductase (FNR) module"/>
    <property type="match status" value="1"/>
</dbReference>
<dbReference type="InterPro" id="IPR039261">
    <property type="entry name" value="FNR_nucleotide-bd"/>
</dbReference>
<dbReference type="Proteomes" id="UP000769528">
    <property type="component" value="Unassembled WGS sequence"/>
</dbReference>
<keyword evidence="14" id="KW-0560">Oxidoreductase</keyword>
<dbReference type="SUPFAM" id="SSF52343">
    <property type="entry name" value="Ferredoxin reductase-like, C-terminal NADP-linked domain"/>
    <property type="match status" value="1"/>
</dbReference>
<dbReference type="SUPFAM" id="SSF63380">
    <property type="entry name" value="Riboflavin synthase domain-like"/>
    <property type="match status" value="1"/>
</dbReference>
<evidence type="ECO:0000256" key="2">
    <source>
        <dbReference type="ARBA" id="ARBA00004651"/>
    </source>
</evidence>
<evidence type="ECO:0000256" key="22">
    <source>
        <dbReference type="SAM" id="SignalP"/>
    </source>
</evidence>
<feature type="transmembrane region" description="Helical" evidence="21">
    <location>
        <begin position="402"/>
        <end position="419"/>
    </location>
</feature>
<dbReference type="InterPro" id="IPR013112">
    <property type="entry name" value="FAD-bd_8"/>
</dbReference>
<dbReference type="SFLD" id="SFLDS00052">
    <property type="entry name" value="Ferric_Reductase_Domain"/>
    <property type="match status" value="1"/>
</dbReference>
<dbReference type="AlphaFoldDB" id="A0A9P8PK66"/>
<dbReference type="InterPro" id="IPR017927">
    <property type="entry name" value="FAD-bd_FR_type"/>
</dbReference>
<protein>
    <recommendedName>
        <fullName evidence="4">ferric-chelate reductase (NADPH)</fullName>
        <ecNumber evidence="4">1.16.1.9</ecNumber>
    </recommendedName>
</protein>
<dbReference type="GO" id="GO:0006879">
    <property type="term" value="P:intracellular iron ion homeostasis"/>
    <property type="evidence" value="ECO:0007669"/>
    <property type="project" value="TreeGrafter"/>
</dbReference>
<evidence type="ECO:0000313" key="24">
    <source>
        <dbReference type="EMBL" id="KAH3673526.1"/>
    </source>
</evidence>
<keyword evidence="9 21" id="KW-0812">Transmembrane</keyword>
<keyword evidence="16" id="KW-0406">Ion transport</keyword>
<keyword evidence="13 21" id="KW-1133">Transmembrane helix</keyword>
<dbReference type="GO" id="GO:0052851">
    <property type="term" value="F:ferric-chelate reductase (NADPH) activity"/>
    <property type="evidence" value="ECO:0007669"/>
    <property type="project" value="UniProtKB-EC"/>
</dbReference>
<dbReference type="GO" id="GO:0005886">
    <property type="term" value="C:plasma membrane"/>
    <property type="evidence" value="ECO:0007669"/>
    <property type="project" value="UniProtKB-SubCell"/>
</dbReference>
<evidence type="ECO:0000259" key="23">
    <source>
        <dbReference type="PROSITE" id="PS51384"/>
    </source>
</evidence>
<evidence type="ECO:0000256" key="10">
    <source>
        <dbReference type="ARBA" id="ARBA00022827"/>
    </source>
</evidence>
<evidence type="ECO:0000256" key="4">
    <source>
        <dbReference type="ARBA" id="ARBA00012668"/>
    </source>
</evidence>
<dbReference type="InterPro" id="IPR013121">
    <property type="entry name" value="Fe_red_NAD-bd_6"/>
</dbReference>
<evidence type="ECO:0000256" key="17">
    <source>
        <dbReference type="ARBA" id="ARBA00023136"/>
    </source>
</evidence>
<evidence type="ECO:0000256" key="12">
    <source>
        <dbReference type="ARBA" id="ARBA00022982"/>
    </source>
</evidence>
<keyword evidence="25" id="KW-1185">Reference proteome</keyword>
<dbReference type="EMBL" id="JAEUBF010000974">
    <property type="protein sequence ID" value="KAH3673526.1"/>
    <property type="molecule type" value="Genomic_DNA"/>
</dbReference>
<name>A0A9P8PK66_9ASCO</name>
<keyword evidence="7" id="KW-0349">Heme</keyword>
<keyword evidence="12" id="KW-0249">Electron transport</keyword>
<keyword evidence="15" id="KW-0408">Iron</keyword>